<organism evidence="1 2">
    <name type="scientific">Tenacibaculum finnmarkense genomovar finnmarkense</name>
    <dbReference type="NCBI Taxonomy" id="1458503"/>
    <lineage>
        <taxon>Bacteria</taxon>
        <taxon>Pseudomonadati</taxon>
        <taxon>Bacteroidota</taxon>
        <taxon>Flavobacteriia</taxon>
        <taxon>Flavobacteriales</taxon>
        <taxon>Flavobacteriaceae</taxon>
        <taxon>Tenacibaculum</taxon>
        <taxon>Tenacibaculum finnmarkense</taxon>
    </lineage>
</organism>
<dbReference type="InterPro" id="IPR009003">
    <property type="entry name" value="Peptidase_S1_PA"/>
</dbReference>
<dbReference type="RefSeq" id="WP_101955279.1">
    <property type="nucleotide sequence ID" value="NZ_JAJHTL010000002.1"/>
</dbReference>
<dbReference type="Gene3D" id="2.40.10.10">
    <property type="entry name" value="Trypsin-like serine proteases"/>
    <property type="match status" value="2"/>
</dbReference>
<protein>
    <recommendedName>
        <fullName evidence="3">Peptidase S1 domain-containing protein</fullName>
    </recommendedName>
</protein>
<comment type="caution">
    <text evidence="1">The sequence shown here is derived from an EMBL/GenBank/DDBJ whole genome shotgun (WGS) entry which is preliminary data.</text>
</comment>
<dbReference type="Proteomes" id="UP000806077">
    <property type="component" value="Unassembled WGS sequence"/>
</dbReference>
<dbReference type="AlphaFoldDB" id="A0AAP1WF40"/>
<reference evidence="1 2" key="1">
    <citation type="journal article" date="2020" name="Int. J. Syst. Evol. Microbiol.">
        <title>Tenacibaculum piscium sp. nov., isolated from skin ulcers of sea-farmed fish, and description of Tenacibaculum finnmarkense sp. nov. with subdivision into genomovars finnmarkense and ulcerans.</title>
        <authorList>
            <person name="Olsen A.B."/>
            <person name="Spilsberg B."/>
            <person name="Nilsen H.K."/>
            <person name="Lagesen K."/>
            <person name="Gulla S."/>
            <person name="Avendano-Herrera R."/>
            <person name="Irgang R."/>
            <person name="Duchaud E."/>
            <person name="Colquhoun D.J."/>
        </authorList>
    </citation>
    <scope>NUCLEOTIDE SEQUENCE [LARGE SCALE GENOMIC DNA]</scope>
    <source>
        <strain evidence="1 2">TNO037</strain>
    </source>
</reference>
<name>A0AAP1WF40_9FLAO</name>
<keyword evidence="2" id="KW-1185">Reference proteome</keyword>
<dbReference type="EMBL" id="WXXV01000001">
    <property type="protein sequence ID" value="MBE7693924.1"/>
    <property type="molecule type" value="Genomic_DNA"/>
</dbReference>
<proteinExistence type="predicted"/>
<accession>A0AAP1WF40</accession>
<evidence type="ECO:0008006" key="3">
    <source>
        <dbReference type="Google" id="ProtNLM"/>
    </source>
</evidence>
<sequence length="370" mass="43061">MITDILEKSCVRITIKKKGKNINQGSGVIIVNDNNYYVLTAFHCLGDSLPNINDIYIETQDGYNSEFKNIDVLSIVDNSPKKDKDWVLLEIDFIEEVNNLKAVKLGYGFIKKENIIFYGYQGIYKNQFRPFEGKILQISNDKLNFQINIDGTFDQGGNEGQFVAQGLSGSGVYIIKNKELFLIGILNAVNTETAWNDDINCCSIKNLSKVFKHFHNMSDIYFLKQWEENLEKKKTIKDLENYRLLNNKNFKYLERKNKVIYDTEEIANKNTQKQLLKYLSLQENIDQLSFNNPHLHNKFINIVNKFQDAVEDDYSKSVTNNNEAKNTKIDLRNHLKYELEKIIPNDIEIDLADFQVIKWLLDCSLNFTNR</sequence>
<dbReference type="SUPFAM" id="SSF50494">
    <property type="entry name" value="Trypsin-like serine proteases"/>
    <property type="match status" value="1"/>
</dbReference>
<evidence type="ECO:0000313" key="1">
    <source>
        <dbReference type="EMBL" id="MBE7693924.1"/>
    </source>
</evidence>
<dbReference type="InterPro" id="IPR043504">
    <property type="entry name" value="Peptidase_S1_PA_chymotrypsin"/>
</dbReference>
<gene>
    <name evidence="1" type="ORF">F7645_00535</name>
</gene>
<evidence type="ECO:0000313" key="2">
    <source>
        <dbReference type="Proteomes" id="UP000806077"/>
    </source>
</evidence>